<protein>
    <submittedName>
        <fullName evidence="6">Ribonuclease p subunit p21</fullName>
    </submittedName>
</protein>
<feature type="compositionally biased region" description="Basic residues" evidence="5">
    <location>
        <begin position="68"/>
        <end position="96"/>
    </location>
</feature>
<keyword evidence="2" id="KW-0479">Metal-binding</keyword>
<evidence type="ECO:0000256" key="2">
    <source>
        <dbReference type="ARBA" id="ARBA00022723"/>
    </source>
</evidence>
<name>A0ABQ8YYF3_9EUKA</name>
<feature type="region of interest" description="Disordered" evidence="5">
    <location>
        <begin position="180"/>
        <end position="200"/>
    </location>
</feature>
<dbReference type="Pfam" id="PF04032">
    <property type="entry name" value="Rpr2"/>
    <property type="match status" value="1"/>
</dbReference>
<keyword evidence="1" id="KW-0819">tRNA processing</keyword>
<dbReference type="EMBL" id="JAOAOG010000098">
    <property type="protein sequence ID" value="KAJ6249585.1"/>
    <property type="molecule type" value="Genomic_DNA"/>
</dbReference>
<dbReference type="InterPro" id="IPR007175">
    <property type="entry name" value="Rpr2/Snm1/Rpp21"/>
</dbReference>
<proteinExistence type="inferred from homology"/>
<dbReference type="PANTHER" id="PTHR14742:SF0">
    <property type="entry name" value="RIBONUCLEASE P PROTEIN SUBUNIT P21"/>
    <property type="match status" value="1"/>
</dbReference>
<accession>A0ABQ8YYF3</accession>
<evidence type="ECO:0000256" key="5">
    <source>
        <dbReference type="SAM" id="MobiDB-lite"/>
    </source>
</evidence>
<dbReference type="Proteomes" id="UP001150062">
    <property type="component" value="Unassembled WGS sequence"/>
</dbReference>
<dbReference type="PANTHER" id="PTHR14742">
    <property type="entry name" value="RIBONUCLEASE P SUBUNIT P21"/>
    <property type="match status" value="1"/>
</dbReference>
<organism evidence="6 7">
    <name type="scientific">Anaeramoeba flamelloides</name>
    <dbReference type="NCBI Taxonomy" id="1746091"/>
    <lineage>
        <taxon>Eukaryota</taxon>
        <taxon>Metamonada</taxon>
        <taxon>Anaeramoebidae</taxon>
        <taxon>Anaeramoeba</taxon>
    </lineage>
</organism>
<evidence type="ECO:0000256" key="3">
    <source>
        <dbReference type="ARBA" id="ARBA00022833"/>
    </source>
</evidence>
<evidence type="ECO:0000256" key="1">
    <source>
        <dbReference type="ARBA" id="ARBA00022694"/>
    </source>
</evidence>
<comment type="similarity">
    <text evidence="4">Belongs to the eukaryotic/archaeal RNase P protein component 4 family.</text>
</comment>
<keyword evidence="3" id="KW-0862">Zinc</keyword>
<dbReference type="Gene3D" id="6.20.50.20">
    <property type="match status" value="1"/>
</dbReference>
<sequence>MDLAEKHLLHLSQISSQLDPNLTSFYLHQFRLRCEYKKVKIPLSLSSKYCRYCSSLFIPGNNCTIRIKRRKNKNKDKNKHQSKKKSQEKNKKRNKKESKNKNKSQDQNKKTNKKELKKASNNATNEIVSDFQNQDKSKPQNYIVYTCHCCQKQTKFKGKPTNKIKQLKQGNQQQVIQNKHIQNNSKSSNRNRRKRKKKTSIKKMVIEQQNLQKQEKKTDLMDFFKL</sequence>
<reference evidence="6" key="1">
    <citation type="submission" date="2022-08" db="EMBL/GenBank/DDBJ databases">
        <title>Novel sulfate-reducing endosymbionts in the free-living metamonad Anaeramoeba.</title>
        <authorList>
            <person name="Jerlstrom-Hultqvist J."/>
            <person name="Cepicka I."/>
            <person name="Gallot-Lavallee L."/>
            <person name="Salas-Leiva D."/>
            <person name="Curtis B.A."/>
            <person name="Zahonova K."/>
            <person name="Pipaliya S."/>
            <person name="Dacks J."/>
            <person name="Roger A.J."/>
        </authorList>
    </citation>
    <scope>NUCLEOTIDE SEQUENCE</scope>
    <source>
        <strain evidence="6">Schooner1</strain>
    </source>
</reference>
<feature type="region of interest" description="Disordered" evidence="5">
    <location>
        <begin position="68"/>
        <end position="135"/>
    </location>
</feature>
<keyword evidence="7" id="KW-1185">Reference proteome</keyword>
<comment type="caution">
    <text evidence="6">The sequence shown here is derived from an EMBL/GenBank/DDBJ whole genome shotgun (WGS) entry which is preliminary data.</text>
</comment>
<feature type="compositionally biased region" description="Basic residues" evidence="5">
    <location>
        <begin position="189"/>
        <end position="200"/>
    </location>
</feature>
<gene>
    <name evidence="6" type="ORF">M0813_17006</name>
</gene>
<evidence type="ECO:0000313" key="6">
    <source>
        <dbReference type="EMBL" id="KAJ6249585.1"/>
    </source>
</evidence>
<feature type="compositionally biased region" description="Polar residues" evidence="5">
    <location>
        <begin position="119"/>
        <end position="132"/>
    </location>
</feature>
<evidence type="ECO:0000256" key="4">
    <source>
        <dbReference type="ARBA" id="ARBA00038402"/>
    </source>
</evidence>
<evidence type="ECO:0000313" key="7">
    <source>
        <dbReference type="Proteomes" id="UP001150062"/>
    </source>
</evidence>
<feature type="compositionally biased region" description="Basic and acidic residues" evidence="5">
    <location>
        <begin position="97"/>
        <end position="118"/>
    </location>
</feature>